<proteinExistence type="predicted"/>
<name>A0A554JA32_9BACT</name>
<comment type="caution">
    <text evidence="1">The sequence shown here is derived from an EMBL/GenBank/DDBJ whole genome shotgun (WGS) entry which is preliminary data.</text>
</comment>
<gene>
    <name evidence="1" type="ORF">CEO22_558</name>
</gene>
<reference evidence="1 2" key="1">
    <citation type="submission" date="2017-08" db="EMBL/GenBank/DDBJ databases">
        <title>Mechanisms for carbon and nitrogen cycling indicate functional differentiation within the Candidate Phyla Radiation.</title>
        <authorList>
            <person name="Danczak R.E."/>
            <person name="Johnston M.D."/>
            <person name="Kenah C."/>
            <person name="Slattery M."/>
            <person name="Wrighton K.C."/>
            <person name="Wilkins M.J."/>
        </authorList>
    </citation>
    <scope>NUCLEOTIDE SEQUENCE [LARGE SCALE GENOMIC DNA]</scope>
    <source>
        <strain evidence="1">Gr01-1014_85</strain>
    </source>
</reference>
<organism evidence="1 2">
    <name type="scientific">Candidatus Berkelbacteria bacterium Gr01-1014_85</name>
    <dbReference type="NCBI Taxonomy" id="2017150"/>
    <lineage>
        <taxon>Bacteria</taxon>
        <taxon>Candidatus Berkelbacteria</taxon>
    </lineage>
</organism>
<sequence>MMRLMSDQIHSSSLYINSSFLRGIARVADLYGAMNQSDTYNTQEFPDYEAIKRDWEVIGLDLYGGIKQYQDESELAEE</sequence>
<accession>A0A554JA32</accession>
<protein>
    <submittedName>
        <fullName evidence="1">Uncharacterized protein</fullName>
    </submittedName>
</protein>
<dbReference type="EMBL" id="VMFD01000056">
    <property type="protein sequence ID" value="TSC65235.1"/>
    <property type="molecule type" value="Genomic_DNA"/>
</dbReference>
<dbReference type="AlphaFoldDB" id="A0A554JA32"/>
<evidence type="ECO:0000313" key="2">
    <source>
        <dbReference type="Proteomes" id="UP000316253"/>
    </source>
</evidence>
<dbReference type="Proteomes" id="UP000316253">
    <property type="component" value="Unassembled WGS sequence"/>
</dbReference>
<evidence type="ECO:0000313" key="1">
    <source>
        <dbReference type="EMBL" id="TSC65235.1"/>
    </source>
</evidence>